<keyword evidence="1" id="KW-0812">Transmembrane</keyword>
<feature type="non-terminal residue" evidence="2">
    <location>
        <position position="1"/>
    </location>
</feature>
<sequence>QAGFQNIYIKPYTRIGPYLVGFVVGYILYRTNKKVKLHWAVALLGWVIAATLSLLTQYGLWGIFNGHPLSDNVMTLYDATCRTVWCIGLGWVVFACCTGYGGFVNTILSWPGLIPLSRLTYCCYLVHPIVMLIIFYSRDTMLIMSDIGLVQSFFGIFMSTYGVAFIASMCLEAPFMRLEKVIFKR</sequence>
<keyword evidence="1" id="KW-0472">Membrane</keyword>
<comment type="caution">
    <text evidence="2">The sequence shown here is derived from an EMBL/GenBank/DDBJ whole genome shotgun (WGS) entry which is preliminary data.</text>
</comment>
<accession>A0A8S4NWU9</accession>
<dbReference type="OrthoDB" id="207378at2759"/>
<dbReference type="AlphaFoldDB" id="A0A8S4NWU9"/>
<keyword evidence="1" id="KW-1133">Transmembrane helix</keyword>
<organism evidence="2 3">
    <name type="scientific">Owenia fusiformis</name>
    <name type="common">Polychaete worm</name>
    <dbReference type="NCBI Taxonomy" id="6347"/>
    <lineage>
        <taxon>Eukaryota</taxon>
        <taxon>Metazoa</taxon>
        <taxon>Spiralia</taxon>
        <taxon>Lophotrochozoa</taxon>
        <taxon>Annelida</taxon>
        <taxon>Polychaeta</taxon>
        <taxon>Sedentaria</taxon>
        <taxon>Canalipalpata</taxon>
        <taxon>Sabellida</taxon>
        <taxon>Oweniida</taxon>
        <taxon>Oweniidae</taxon>
        <taxon>Owenia</taxon>
    </lineage>
</organism>
<evidence type="ECO:0000313" key="3">
    <source>
        <dbReference type="Proteomes" id="UP000749559"/>
    </source>
</evidence>
<evidence type="ECO:0000313" key="2">
    <source>
        <dbReference type="EMBL" id="CAH1786288.1"/>
    </source>
</evidence>
<dbReference type="PANTHER" id="PTHR11161:SF0">
    <property type="entry name" value="O-ACYLTRANSFERASE LIKE PROTEIN"/>
    <property type="match status" value="1"/>
</dbReference>
<evidence type="ECO:0008006" key="4">
    <source>
        <dbReference type="Google" id="ProtNLM"/>
    </source>
</evidence>
<proteinExistence type="predicted"/>
<feature type="transmembrane region" description="Helical" evidence="1">
    <location>
        <begin position="149"/>
        <end position="175"/>
    </location>
</feature>
<feature type="transmembrane region" description="Helical" evidence="1">
    <location>
        <begin position="84"/>
        <end position="107"/>
    </location>
</feature>
<dbReference type="PANTHER" id="PTHR11161">
    <property type="entry name" value="O-ACYLTRANSFERASE"/>
    <property type="match status" value="1"/>
</dbReference>
<evidence type="ECO:0000256" key="1">
    <source>
        <dbReference type="SAM" id="Phobius"/>
    </source>
</evidence>
<feature type="transmembrane region" description="Helical" evidence="1">
    <location>
        <begin position="119"/>
        <end position="137"/>
    </location>
</feature>
<protein>
    <recommendedName>
        <fullName evidence="4">Nose resistant to fluoxetine protein 6</fullName>
    </recommendedName>
</protein>
<dbReference type="Proteomes" id="UP000749559">
    <property type="component" value="Unassembled WGS sequence"/>
</dbReference>
<dbReference type="InterPro" id="IPR052728">
    <property type="entry name" value="O2_lipid_transport_reg"/>
</dbReference>
<feature type="transmembrane region" description="Helical" evidence="1">
    <location>
        <begin position="12"/>
        <end position="29"/>
    </location>
</feature>
<keyword evidence="3" id="KW-1185">Reference proteome</keyword>
<name>A0A8S4NWU9_OWEFU</name>
<gene>
    <name evidence="2" type="ORF">OFUS_LOCUS12213</name>
</gene>
<reference evidence="2" key="1">
    <citation type="submission" date="2022-03" db="EMBL/GenBank/DDBJ databases">
        <authorList>
            <person name="Martin C."/>
        </authorList>
    </citation>
    <scope>NUCLEOTIDE SEQUENCE</scope>
</reference>
<dbReference type="EMBL" id="CAIIXF020000006">
    <property type="protein sequence ID" value="CAH1786288.1"/>
    <property type="molecule type" value="Genomic_DNA"/>
</dbReference>
<feature type="transmembrane region" description="Helical" evidence="1">
    <location>
        <begin position="41"/>
        <end position="64"/>
    </location>
</feature>